<reference evidence="1 2" key="1">
    <citation type="submission" date="2015-10" db="EMBL/GenBank/DDBJ databases">
        <title>Draft genome sequence of Streptomyces yokosukanensis DSM 40224, type strain for the species Streptomyces yokosukanensis.</title>
        <authorList>
            <person name="Ruckert C."/>
            <person name="Winkler A."/>
            <person name="Kalinowski J."/>
            <person name="Kampfer P."/>
            <person name="Glaeser S."/>
        </authorList>
    </citation>
    <scope>NUCLEOTIDE SEQUENCE [LARGE SCALE GENOMIC DNA]</scope>
    <source>
        <strain evidence="1 2">DSM 40224</strain>
    </source>
</reference>
<dbReference type="EMBL" id="LMWN01000038">
    <property type="protein sequence ID" value="KUN02314.1"/>
    <property type="molecule type" value="Genomic_DNA"/>
</dbReference>
<sequence>MHFLRLSQLLLEHTDFRAWMEGAKAARGKVRVALVGDFESRMVMWVSRSATSTHALPSPPPE</sequence>
<dbReference type="STRING" id="67386.AQI95_26140"/>
<dbReference type="AlphaFoldDB" id="A0A101NZS4"/>
<organism evidence="1 2">
    <name type="scientific">Streptomyces yokosukanensis</name>
    <dbReference type="NCBI Taxonomy" id="67386"/>
    <lineage>
        <taxon>Bacteria</taxon>
        <taxon>Bacillati</taxon>
        <taxon>Actinomycetota</taxon>
        <taxon>Actinomycetes</taxon>
        <taxon>Kitasatosporales</taxon>
        <taxon>Streptomycetaceae</taxon>
        <taxon>Streptomyces</taxon>
    </lineage>
</organism>
<name>A0A101NZS4_9ACTN</name>
<proteinExistence type="predicted"/>
<accession>A0A101NZS4</accession>
<evidence type="ECO:0000313" key="1">
    <source>
        <dbReference type="EMBL" id="KUN02314.1"/>
    </source>
</evidence>
<comment type="caution">
    <text evidence="1">The sequence shown here is derived from an EMBL/GenBank/DDBJ whole genome shotgun (WGS) entry which is preliminary data.</text>
</comment>
<keyword evidence="2" id="KW-1185">Reference proteome</keyword>
<dbReference type="Proteomes" id="UP000053127">
    <property type="component" value="Unassembled WGS sequence"/>
</dbReference>
<gene>
    <name evidence="1" type="ORF">AQI95_26140</name>
</gene>
<evidence type="ECO:0000313" key="2">
    <source>
        <dbReference type="Proteomes" id="UP000053127"/>
    </source>
</evidence>
<protein>
    <submittedName>
        <fullName evidence="1">Uncharacterized protein</fullName>
    </submittedName>
</protein>